<dbReference type="OrthoDB" id="2971563at2"/>
<proteinExistence type="predicted"/>
<dbReference type="PANTHER" id="PTHR46233">
    <property type="entry name" value="HYDROXYACYLGLUTATHIONE HYDROLASE GLOC"/>
    <property type="match status" value="1"/>
</dbReference>
<evidence type="ECO:0000313" key="2">
    <source>
        <dbReference type="EMBL" id="PKZ41190.1"/>
    </source>
</evidence>
<dbReference type="GO" id="GO:0016787">
    <property type="term" value="F:hydrolase activity"/>
    <property type="evidence" value="ECO:0007669"/>
    <property type="project" value="UniProtKB-KW"/>
</dbReference>
<organism evidence="2 3">
    <name type="scientific">Kytococcus schroeteri</name>
    <dbReference type="NCBI Taxonomy" id="138300"/>
    <lineage>
        <taxon>Bacteria</taxon>
        <taxon>Bacillati</taxon>
        <taxon>Actinomycetota</taxon>
        <taxon>Actinomycetes</taxon>
        <taxon>Micrococcales</taxon>
        <taxon>Kytococcaceae</taxon>
        <taxon>Kytococcus</taxon>
    </lineage>
</organism>
<dbReference type="InterPro" id="IPR036866">
    <property type="entry name" value="RibonucZ/Hydroxyglut_hydro"/>
</dbReference>
<dbReference type="SUPFAM" id="SSF56281">
    <property type="entry name" value="Metallo-hydrolase/oxidoreductase"/>
    <property type="match status" value="1"/>
</dbReference>
<protein>
    <submittedName>
        <fullName evidence="2">MBL fold metallo-hydrolase</fullName>
    </submittedName>
</protein>
<dbReference type="AlphaFoldDB" id="A0A2I1P9A0"/>
<dbReference type="EMBL" id="PKIZ01000017">
    <property type="protein sequence ID" value="PKZ41190.1"/>
    <property type="molecule type" value="Genomic_DNA"/>
</dbReference>
<keyword evidence="2" id="KW-0378">Hydrolase</keyword>
<dbReference type="SMART" id="SM00849">
    <property type="entry name" value="Lactamase_B"/>
    <property type="match status" value="1"/>
</dbReference>
<evidence type="ECO:0000313" key="3">
    <source>
        <dbReference type="Proteomes" id="UP000234206"/>
    </source>
</evidence>
<accession>A0A2I1P9A0</accession>
<name>A0A2I1P9A0_9MICO</name>
<evidence type="ECO:0000259" key="1">
    <source>
        <dbReference type="SMART" id="SM00849"/>
    </source>
</evidence>
<dbReference type="InterPro" id="IPR001279">
    <property type="entry name" value="Metallo-B-lactamas"/>
</dbReference>
<dbReference type="Proteomes" id="UP000234206">
    <property type="component" value="Unassembled WGS sequence"/>
</dbReference>
<gene>
    <name evidence="2" type="ORF">CYJ76_09055</name>
</gene>
<dbReference type="InterPro" id="IPR051453">
    <property type="entry name" value="MBL_Glyoxalase_II"/>
</dbReference>
<dbReference type="RefSeq" id="WP_070706078.1">
    <property type="nucleotide sequence ID" value="NZ_PKIZ01000017.1"/>
</dbReference>
<dbReference type="Pfam" id="PF00753">
    <property type="entry name" value="Lactamase_B"/>
    <property type="match status" value="1"/>
</dbReference>
<comment type="caution">
    <text evidence="2">The sequence shown here is derived from an EMBL/GenBank/DDBJ whole genome shotgun (WGS) entry which is preliminary data.</text>
</comment>
<sequence>MRIVDLPTVTVHRTSVSEMDNRCYVLTSRATGAQVLVDAADDAPALRGLLAEAAGDRAPDLRAVVTTHRHWDHVRALAELAGGDGVVAHGGVEDAAAIEEEAGLPAGTVRSLAHGEVLEVEDLALEVVALRGHTPGSVALVLRDGNEVHLFTGDSLFPGGVGRTWSSQDFEQLLDDVTERLFGRFDDAAHVHPGHGDPTTLGAERPQLGQWRERGW</sequence>
<reference evidence="2 3" key="1">
    <citation type="submission" date="2017-12" db="EMBL/GenBank/DDBJ databases">
        <title>Phylogenetic diversity of female urinary microbiome.</title>
        <authorList>
            <person name="Thomas-White K."/>
            <person name="Wolfe A.J."/>
        </authorList>
    </citation>
    <scope>NUCLEOTIDE SEQUENCE [LARGE SCALE GENOMIC DNA]</scope>
    <source>
        <strain evidence="2 3">UMB1298</strain>
    </source>
</reference>
<dbReference type="CDD" id="cd06262">
    <property type="entry name" value="metallo-hydrolase-like_MBL-fold"/>
    <property type="match status" value="1"/>
</dbReference>
<keyword evidence="3" id="KW-1185">Reference proteome</keyword>
<dbReference type="PANTHER" id="PTHR46233:SF1">
    <property type="entry name" value="CONSERVED PROTEIN"/>
    <property type="match status" value="1"/>
</dbReference>
<feature type="domain" description="Metallo-beta-lactamase" evidence="1">
    <location>
        <begin position="20"/>
        <end position="195"/>
    </location>
</feature>
<dbReference type="Gene3D" id="3.60.15.10">
    <property type="entry name" value="Ribonuclease Z/Hydroxyacylglutathione hydrolase-like"/>
    <property type="match status" value="1"/>
</dbReference>